<feature type="region of interest" description="Disordered" evidence="1">
    <location>
        <begin position="89"/>
        <end position="126"/>
    </location>
</feature>
<dbReference type="Gene3D" id="1.10.530.10">
    <property type="match status" value="1"/>
</dbReference>
<evidence type="ECO:0000313" key="4">
    <source>
        <dbReference type="Proteomes" id="UP000317940"/>
    </source>
</evidence>
<dbReference type="RefSeq" id="WP_246213663.1">
    <property type="nucleotide sequence ID" value="NZ_BAAAMZ010000003.1"/>
</dbReference>
<feature type="compositionally biased region" description="Pro residues" evidence="1">
    <location>
        <begin position="113"/>
        <end position="124"/>
    </location>
</feature>
<sequence>MGRQEQPLDAGDGPLARFALDLRELRRRAGSPPYRRLAALANYSASTLAEAAAGRRLPSDVVLAAFVTACGGDPQEWERRRVHTHLLITRPPEAAAEPDRPSAELTSPDGPEPEAPSAPLPAPAPARRRRPLAPLLAALLALVFSAAVLGDSVASGVLAAPAARVAPLRDTARWLRPGSDIPARYRDLIVEAGTGCPAEEVTPALVAAILQAESGFDPNLSDPAKDEYGIARWTPRVLRYYLPPDRQGTLPVPPFPPGESILAVGRMLCAIAPELQGVPGDPALNLAASYETSTWVVQQRDQARLAAIQPYLAEVGVELPRYRPTA</sequence>
<organism evidence="3 4">
    <name type="scientific">Kitasatospora viridis</name>
    <dbReference type="NCBI Taxonomy" id="281105"/>
    <lineage>
        <taxon>Bacteria</taxon>
        <taxon>Bacillati</taxon>
        <taxon>Actinomycetota</taxon>
        <taxon>Actinomycetes</taxon>
        <taxon>Kitasatosporales</taxon>
        <taxon>Streptomycetaceae</taxon>
        <taxon>Kitasatospora</taxon>
    </lineage>
</organism>
<accession>A0A561UMW0</accession>
<evidence type="ECO:0000259" key="2">
    <source>
        <dbReference type="SMART" id="SM00530"/>
    </source>
</evidence>
<evidence type="ECO:0000256" key="1">
    <source>
        <dbReference type="SAM" id="MobiDB-lite"/>
    </source>
</evidence>
<dbReference type="CDD" id="cd00093">
    <property type="entry name" value="HTH_XRE"/>
    <property type="match status" value="1"/>
</dbReference>
<dbReference type="InterPro" id="IPR001387">
    <property type="entry name" value="Cro/C1-type_HTH"/>
</dbReference>
<keyword evidence="4" id="KW-1185">Reference proteome</keyword>
<dbReference type="Proteomes" id="UP000317940">
    <property type="component" value="Unassembled WGS sequence"/>
</dbReference>
<dbReference type="AlphaFoldDB" id="A0A561UMW0"/>
<dbReference type="EMBL" id="VIWT01000001">
    <property type="protein sequence ID" value="TWG00699.1"/>
    <property type="molecule type" value="Genomic_DNA"/>
</dbReference>
<reference evidence="3 4" key="1">
    <citation type="submission" date="2019-06" db="EMBL/GenBank/DDBJ databases">
        <title>Sequencing the genomes of 1000 actinobacteria strains.</title>
        <authorList>
            <person name="Klenk H.-P."/>
        </authorList>
    </citation>
    <scope>NUCLEOTIDE SEQUENCE [LARGE SCALE GENOMIC DNA]</scope>
    <source>
        <strain evidence="3 4">DSM 44826</strain>
    </source>
</reference>
<proteinExistence type="predicted"/>
<evidence type="ECO:0000313" key="3">
    <source>
        <dbReference type="EMBL" id="TWG00699.1"/>
    </source>
</evidence>
<dbReference type="Pfam" id="PF13560">
    <property type="entry name" value="HTH_31"/>
    <property type="match status" value="1"/>
</dbReference>
<dbReference type="SMART" id="SM00530">
    <property type="entry name" value="HTH_XRE"/>
    <property type="match status" value="1"/>
</dbReference>
<dbReference type="SUPFAM" id="SSF53955">
    <property type="entry name" value="Lysozyme-like"/>
    <property type="match status" value="1"/>
</dbReference>
<comment type="caution">
    <text evidence="3">The sequence shown here is derived from an EMBL/GenBank/DDBJ whole genome shotgun (WGS) entry which is preliminary data.</text>
</comment>
<protein>
    <submittedName>
        <fullName evidence="3">Helix-turn-helix protein</fullName>
    </submittedName>
</protein>
<dbReference type="InterPro" id="IPR023346">
    <property type="entry name" value="Lysozyme-like_dom_sf"/>
</dbReference>
<feature type="domain" description="HTH cro/C1-type" evidence="2">
    <location>
        <begin position="21"/>
        <end position="77"/>
    </location>
</feature>
<gene>
    <name evidence="3" type="ORF">FHX73_114579</name>
</gene>
<name>A0A561UMW0_9ACTN</name>